<evidence type="ECO:0000259" key="2">
    <source>
        <dbReference type="PROSITE" id="PS50181"/>
    </source>
</evidence>
<gene>
    <name evidence="3" type="ORF">SYNPS1DRAFT_26730</name>
</gene>
<feature type="region of interest" description="Disordered" evidence="1">
    <location>
        <begin position="1"/>
        <end position="24"/>
    </location>
</feature>
<dbReference type="GO" id="GO:0031146">
    <property type="term" value="P:SCF-dependent proteasomal ubiquitin-dependent protein catabolic process"/>
    <property type="evidence" value="ECO:0007669"/>
    <property type="project" value="TreeGrafter"/>
</dbReference>
<dbReference type="Pfam" id="PF12937">
    <property type="entry name" value="F-box-like"/>
    <property type="match status" value="1"/>
</dbReference>
<dbReference type="PROSITE" id="PS50181">
    <property type="entry name" value="FBOX"/>
    <property type="match status" value="1"/>
</dbReference>
<name>A0A4P9Z7E7_9FUNG</name>
<organism evidence="3 4">
    <name type="scientific">Syncephalis pseudoplumigaleata</name>
    <dbReference type="NCBI Taxonomy" id="1712513"/>
    <lineage>
        <taxon>Eukaryota</taxon>
        <taxon>Fungi</taxon>
        <taxon>Fungi incertae sedis</taxon>
        <taxon>Zoopagomycota</taxon>
        <taxon>Zoopagomycotina</taxon>
        <taxon>Zoopagomycetes</taxon>
        <taxon>Zoopagales</taxon>
        <taxon>Piptocephalidaceae</taxon>
        <taxon>Syncephalis</taxon>
    </lineage>
</organism>
<proteinExistence type="predicted"/>
<evidence type="ECO:0000313" key="3">
    <source>
        <dbReference type="EMBL" id="RKP27630.1"/>
    </source>
</evidence>
<feature type="compositionally biased region" description="Polar residues" evidence="1">
    <location>
        <begin position="14"/>
        <end position="24"/>
    </location>
</feature>
<dbReference type="SMART" id="SM00256">
    <property type="entry name" value="FBOX"/>
    <property type="match status" value="1"/>
</dbReference>
<evidence type="ECO:0000256" key="1">
    <source>
        <dbReference type="SAM" id="MobiDB-lite"/>
    </source>
</evidence>
<dbReference type="InterPro" id="IPR001810">
    <property type="entry name" value="F-box_dom"/>
</dbReference>
<dbReference type="PANTHER" id="PTHR12874:SF9">
    <property type="entry name" value="F-BOX ONLY PROTEIN 48"/>
    <property type="match status" value="1"/>
</dbReference>
<dbReference type="GO" id="GO:0019005">
    <property type="term" value="C:SCF ubiquitin ligase complex"/>
    <property type="evidence" value="ECO:0007669"/>
    <property type="project" value="TreeGrafter"/>
</dbReference>
<keyword evidence="4" id="KW-1185">Reference proteome</keyword>
<feature type="region of interest" description="Disordered" evidence="1">
    <location>
        <begin position="139"/>
        <end position="161"/>
    </location>
</feature>
<dbReference type="InterPro" id="IPR036047">
    <property type="entry name" value="F-box-like_dom_sf"/>
</dbReference>
<dbReference type="GO" id="GO:0005737">
    <property type="term" value="C:cytoplasm"/>
    <property type="evidence" value="ECO:0007669"/>
    <property type="project" value="TreeGrafter"/>
</dbReference>
<dbReference type="SUPFAM" id="SSF81383">
    <property type="entry name" value="F-box domain"/>
    <property type="match status" value="1"/>
</dbReference>
<dbReference type="OrthoDB" id="5594849at2759"/>
<dbReference type="AlphaFoldDB" id="A0A4P9Z7E7"/>
<accession>A0A4P9Z7E7</accession>
<dbReference type="EMBL" id="KZ989177">
    <property type="protein sequence ID" value="RKP27630.1"/>
    <property type="molecule type" value="Genomic_DNA"/>
</dbReference>
<dbReference type="Gene3D" id="1.20.1280.50">
    <property type="match status" value="1"/>
</dbReference>
<dbReference type="PANTHER" id="PTHR12874">
    <property type="entry name" value="F-BOX ONLY PROTEIN 48-RELATED"/>
    <property type="match status" value="1"/>
</dbReference>
<protein>
    <recommendedName>
        <fullName evidence="2">F-box domain-containing protein</fullName>
    </recommendedName>
</protein>
<feature type="domain" description="F-box" evidence="2">
    <location>
        <begin position="66"/>
        <end position="113"/>
    </location>
</feature>
<sequence length="701" mass="78023">MRLCRPANRRAATATFNDGPRSTTTSTIASVMRTPSLPTLRLFPSRYTLRARREQQAASAAPYSMPNVVELLTPEVWRLILRHLDGRTAVRVSRVSRYFRPLIADDQELWRHLYLRAYALHDDTEKELLRWTIAHSDDRLAGPRSSSAAATDQPPSPLSASDADRVVLRWPADVPDEALPATQGNWRRRFARRARLEWCWRHQVFVRRQLNLADSASRQLRARPIAAGAWGTLLCLQDNDRGQGQLLFILVPTEPMPLPSHQHQCHHAPSVPPKLLLLDGPPFGDLDQPLINGRFIATCGTIQPDNPSESHTPARCLIVWRIGHAAPVYRADVQTYAQVVDLRDAWLLLRERADATDAWQYTMHHLEGRHAVSQPFTASFGCHIQRATTTSAVLFHARLLDAATTVASHDGNAASIVSWTDKGQCAWRLLRFALSPADTPNITVQPSGESGRLTVVGRAGHYQGRRRTLRHGDHRAALVELGMSADDNTALEVTLLDLRQCRMLRRERFTSAACTAGMAAAATAAAAYSHLGPDGNDAMLDVSPWQLAPPLRSPPMHLVFSRGVIDRRYRPPLAMDDPAVQLHRRLLGRLHVHYEHPMSHASHPVEHVTALCIYDAHTVQASLSDDMFMPGSGSGSHHGAEASASFSYGYYPQQPSAGDVPRRVGRLLLPSHVLLRHLVTSCVHVAYLQPEYALLQIIQFA</sequence>
<reference evidence="4" key="1">
    <citation type="journal article" date="2018" name="Nat. Microbiol.">
        <title>Leveraging single-cell genomics to expand the fungal tree of life.</title>
        <authorList>
            <person name="Ahrendt S.R."/>
            <person name="Quandt C.A."/>
            <person name="Ciobanu D."/>
            <person name="Clum A."/>
            <person name="Salamov A."/>
            <person name="Andreopoulos B."/>
            <person name="Cheng J.F."/>
            <person name="Woyke T."/>
            <person name="Pelin A."/>
            <person name="Henrissat B."/>
            <person name="Reynolds N.K."/>
            <person name="Benny G.L."/>
            <person name="Smith M.E."/>
            <person name="James T.Y."/>
            <person name="Grigoriev I.V."/>
        </authorList>
    </citation>
    <scope>NUCLEOTIDE SEQUENCE [LARGE SCALE GENOMIC DNA]</scope>
    <source>
        <strain evidence="4">Benny S71-1</strain>
    </source>
</reference>
<evidence type="ECO:0000313" key="4">
    <source>
        <dbReference type="Proteomes" id="UP000278143"/>
    </source>
</evidence>
<dbReference type="Proteomes" id="UP000278143">
    <property type="component" value="Unassembled WGS sequence"/>
</dbReference>